<keyword evidence="3" id="KW-1185">Reference proteome</keyword>
<comment type="caution">
    <text evidence="2">The sequence shown here is derived from an EMBL/GenBank/DDBJ whole genome shotgun (WGS) entry which is preliminary data.</text>
</comment>
<sequence>MRWRRKTTRRLLLEATQKQTKKLDELIRIEKAQLAAIDHLRGQRTDAVLAHLAEIESESAEARRNLQAIRSAVASATLHEVSTFYAERQLDFIATLEAVRDDELSLTRFGDGEIRMMLRPEYRLRFQQNRPELQRALRAILTEPAERTIVALPTLYHDRHWAGVWSDLWPDFREIGEGLPRFGNAHVSRPLFFQLYGDLGVALWRSIWDGRSATVVTGEGSRFELLPALFDGLSGARFVRTTPTDAFAELTSILEQLEDDDSDLVLIALGPAGSVLAHLLAARGRRALDIGHLSDSYLNVFEGGRWPEEKDLTAPPQL</sequence>
<dbReference type="EMBL" id="BSUK01000001">
    <property type="protein sequence ID" value="GMA25104.1"/>
    <property type="molecule type" value="Genomic_DNA"/>
</dbReference>
<gene>
    <name evidence="2" type="ORF">GCM10025864_28630</name>
</gene>
<evidence type="ECO:0000259" key="1">
    <source>
        <dbReference type="Pfam" id="PF08759"/>
    </source>
</evidence>
<dbReference type="InterPro" id="IPR014869">
    <property type="entry name" value="GT-D"/>
</dbReference>
<organism evidence="2 3">
    <name type="scientific">Luteimicrobium album</name>
    <dbReference type="NCBI Taxonomy" id="1054550"/>
    <lineage>
        <taxon>Bacteria</taxon>
        <taxon>Bacillati</taxon>
        <taxon>Actinomycetota</taxon>
        <taxon>Actinomycetes</taxon>
        <taxon>Micrococcales</taxon>
        <taxon>Luteimicrobium</taxon>
    </lineage>
</organism>
<dbReference type="Proteomes" id="UP001157091">
    <property type="component" value="Unassembled WGS sequence"/>
</dbReference>
<feature type="domain" description="Glycosyltransferase GT-D fold" evidence="1">
    <location>
        <begin position="107"/>
        <end position="297"/>
    </location>
</feature>
<protein>
    <recommendedName>
        <fullName evidence="1">Glycosyltransferase GT-D fold domain-containing protein</fullName>
    </recommendedName>
</protein>
<evidence type="ECO:0000313" key="3">
    <source>
        <dbReference type="Proteomes" id="UP001157091"/>
    </source>
</evidence>
<name>A0ABQ6I2W0_9MICO</name>
<proteinExistence type="predicted"/>
<evidence type="ECO:0000313" key="2">
    <source>
        <dbReference type="EMBL" id="GMA25104.1"/>
    </source>
</evidence>
<accession>A0ABQ6I2W0</accession>
<dbReference type="RefSeq" id="WP_284293742.1">
    <property type="nucleotide sequence ID" value="NZ_BSUK01000001.1"/>
</dbReference>
<reference evidence="3" key="1">
    <citation type="journal article" date="2019" name="Int. J. Syst. Evol. Microbiol.">
        <title>The Global Catalogue of Microorganisms (GCM) 10K type strain sequencing project: providing services to taxonomists for standard genome sequencing and annotation.</title>
        <authorList>
            <consortium name="The Broad Institute Genomics Platform"/>
            <consortium name="The Broad Institute Genome Sequencing Center for Infectious Disease"/>
            <person name="Wu L."/>
            <person name="Ma J."/>
        </authorList>
    </citation>
    <scope>NUCLEOTIDE SEQUENCE [LARGE SCALE GENOMIC DNA]</scope>
    <source>
        <strain evidence="3">NBRC 106348</strain>
    </source>
</reference>
<dbReference type="Pfam" id="PF08759">
    <property type="entry name" value="GT-D"/>
    <property type="match status" value="1"/>
</dbReference>